<dbReference type="Proteomes" id="UP001205919">
    <property type="component" value="Unassembled WGS sequence"/>
</dbReference>
<evidence type="ECO:0000313" key="7">
    <source>
        <dbReference type="Proteomes" id="UP001205919"/>
    </source>
</evidence>
<dbReference type="InterPro" id="IPR000089">
    <property type="entry name" value="Biotin_lipoyl"/>
</dbReference>
<dbReference type="Pfam" id="PF01597">
    <property type="entry name" value="GCV_H"/>
    <property type="match status" value="1"/>
</dbReference>
<dbReference type="GeneID" id="95755875"/>
<dbReference type="NCBIfam" id="NF002270">
    <property type="entry name" value="PRK01202.1"/>
    <property type="match status" value="1"/>
</dbReference>
<comment type="function">
    <text evidence="3">The glycine cleavage system catalyzes the degradation of glycine. The H protein shuttles the methylamine group of glycine from the P protein to the T protein.</text>
</comment>
<dbReference type="InterPro" id="IPR011053">
    <property type="entry name" value="Single_hybrid_motif"/>
</dbReference>
<dbReference type="PROSITE" id="PS50968">
    <property type="entry name" value="BIOTINYL_LIPOYL"/>
    <property type="match status" value="1"/>
</dbReference>
<dbReference type="AlphaFoldDB" id="A0AAW5K335"/>
<feature type="domain" description="Lipoyl-binding" evidence="5">
    <location>
        <begin position="23"/>
        <end position="104"/>
    </location>
</feature>
<dbReference type="CDD" id="cd06848">
    <property type="entry name" value="GCS_H"/>
    <property type="match status" value="1"/>
</dbReference>
<reference evidence="6 7" key="1">
    <citation type="submission" date="2022-06" db="EMBL/GenBank/DDBJ databases">
        <title>Isolation of gut microbiota from human fecal samples.</title>
        <authorList>
            <person name="Pamer E.G."/>
            <person name="Barat B."/>
            <person name="Waligurski E."/>
            <person name="Medina S."/>
            <person name="Paddock L."/>
            <person name="Mostad J."/>
        </authorList>
    </citation>
    <scope>NUCLEOTIDE SEQUENCE [LARGE SCALE GENOMIC DNA]</scope>
    <source>
        <strain evidence="6 7">DFI.9.90</strain>
    </source>
</reference>
<comment type="cofactor">
    <cofactor evidence="3">
        <name>(R)-lipoate</name>
        <dbReference type="ChEBI" id="CHEBI:83088"/>
    </cofactor>
    <text evidence="3">Binds 1 lipoyl cofactor covalently.</text>
</comment>
<evidence type="ECO:0000256" key="4">
    <source>
        <dbReference type="PIRSR" id="PIRSR617453-50"/>
    </source>
</evidence>
<evidence type="ECO:0000256" key="3">
    <source>
        <dbReference type="HAMAP-Rule" id="MF_00272"/>
    </source>
</evidence>
<dbReference type="InterPro" id="IPR003016">
    <property type="entry name" value="2-oxoA_DH_lipoyl-BS"/>
</dbReference>
<dbReference type="InterPro" id="IPR002930">
    <property type="entry name" value="GCV_H"/>
</dbReference>
<sequence length="125" mass="13524">MNIQSDLKYTKSHEWVKDLGGNCALLGLDDYAQDQLGELVFINLPEVGDEVTAGEAFGDVESVKAVSDVFSGVTGKVAEANAELADKPQKVNEDPFGAWLIKVEDITAYGDLMDAKEYEAYCASL</sequence>
<dbReference type="Gene3D" id="2.40.50.100">
    <property type="match status" value="1"/>
</dbReference>
<dbReference type="GO" id="GO:0005829">
    <property type="term" value="C:cytosol"/>
    <property type="evidence" value="ECO:0007669"/>
    <property type="project" value="TreeGrafter"/>
</dbReference>
<dbReference type="HAMAP" id="MF_00272">
    <property type="entry name" value="GcvH"/>
    <property type="match status" value="1"/>
</dbReference>
<dbReference type="EMBL" id="JANFYT010000006">
    <property type="protein sequence ID" value="MCQ4813514.1"/>
    <property type="molecule type" value="Genomic_DNA"/>
</dbReference>
<dbReference type="InterPro" id="IPR033753">
    <property type="entry name" value="GCV_H/Fam206"/>
</dbReference>
<gene>
    <name evidence="3 6" type="primary">gcvH</name>
    <name evidence="6" type="ORF">NE630_03630</name>
</gene>
<comment type="similarity">
    <text evidence="1 3">Belongs to the GcvH family.</text>
</comment>
<dbReference type="GO" id="GO:0009249">
    <property type="term" value="P:protein lipoylation"/>
    <property type="evidence" value="ECO:0007669"/>
    <property type="project" value="TreeGrafter"/>
</dbReference>
<comment type="subunit">
    <text evidence="3">The glycine cleavage system is composed of four proteins: P, T, L and H.</text>
</comment>
<proteinExistence type="inferred from homology"/>
<dbReference type="GO" id="GO:0005960">
    <property type="term" value="C:glycine cleavage complex"/>
    <property type="evidence" value="ECO:0007669"/>
    <property type="project" value="InterPro"/>
</dbReference>
<dbReference type="GO" id="GO:0019464">
    <property type="term" value="P:glycine decarboxylation via glycine cleavage system"/>
    <property type="evidence" value="ECO:0007669"/>
    <property type="project" value="UniProtKB-UniRule"/>
</dbReference>
<evidence type="ECO:0000256" key="2">
    <source>
        <dbReference type="ARBA" id="ARBA00022823"/>
    </source>
</evidence>
<evidence type="ECO:0000259" key="5">
    <source>
        <dbReference type="PROSITE" id="PS50968"/>
    </source>
</evidence>
<dbReference type="SUPFAM" id="SSF51230">
    <property type="entry name" value="Single hybrid motif"/>
    <property type="match status" value="1"/>
</dbReference>
<evidence type="ECO:0000256" key="1">
    <source>
        <dbReference type="ARBA" id="ARBA00009249"/>
    </source>
</evidence>
<organism evidence="6 7">
    <name type="scientific">Cloacibacillus evryensis</name>
    <dbReference type="NCBI Taxonomy" id="508460"/>
    <lineage>
        <taxon>Bacteria</taxon>
        <taxon>Thermotogati</taxon>
        <taxon>Synergistota</taxon>
        <taxon>Synergistia</taxon>
        <taxon>Synergistales</taxon>
        <taxon>Synergistaceae</taxon>
        <taxon>Cloacibacillus</taxon>
    </lineage>
</organism>
<keyword evidence="2 3" id="KW-0450">Lipoyl</keyword>
<comment type="caution">
    <text evidence="6">The sequence shown here is derived from an EMBL/GenBank/DDBJ whole genome shotgun (WGS) entry which is preliminary data.</text>
</comment>
<dbReference type="PROSITE" id="PS00189">
    <property type="entry name" value="LIPOYL"/>
    <property type="match status" value="1"/>
</dbReference>
<dbReference type="RefSeq" id="WP_034442373.1">
    <property type="nucleotide sequence ID" value="NZ_CP171104.1"/>
</dbReference>
<dbReference type="PANTHER" id="PTHR11715">
    <property type="entry name" value="GLYCINE CLEAVAGE SYSTEM H PROTEIN"/>
    <property type="match status" value="1"/>
</dbReference>
<name>A0AAW5K335_9BACT</name>
<dbReference type="InterPro" id="IPR017453">
    <property type="entry name" value="GCV_H_sub"/>
</dbReference>
<dbReference type="PANTHER" id="PTHR11715:SF3">
    <property type="entry name" value="GLYCINE CLEAVAGE SYSTEM H PROTEIN-RELATED"/>
    <property type="match status" value="1"/>
</dbReference>
<evidence type="ECO:0000313" key="6">
    <source>
        <dbReference type="EMBL" id="MCQ4813514.1"/>
    </source>
</evidence>
<accession>A0AAW5K335</accession>
<protein>
    <recommendedName>
        <fullName evidence="3">Glycine cleavage system H protein</fullName>
    </recommendedName>
</protein>
<feature type="modified residue" description="N6-lipoyllysine" evidence="3 4">
    <location>
        <position position="64"/>
    </location>
</feature>
<dbReference type="NCBIfam" id="TIGR00527">
    <property type="entry name" value="gcvH"/>
    <property type="match status" value="1"/>
</dbReference>
<keyword evidence="7" id="KW-1185">Reference proteome</keyword>